<evidence type="ECO:0000313" key="1">
    <source>
        <dbReference type="EMBL" id="MBB6227951.1"/>
    </source>
</evidence>
<dbReference type="RefSeq" id="WP_184199428.1">
    <property type="nucleotide sequence ID" value="NZ_JACIIV010000014.1"/>
</dbReference>
<dbReference type="Proteomes" id="UP000538147">
    <property type="component" value="Unassembled WGS sequence"/>
</dbReference>
<dbReference type="Gene3D" id="1.10.287.130">
    <property type="match status" value="1"/>
</dbReference>
<proteinExistence type="predicted"/>
<name>A0A841L8P2_9SPHN</name>
<evidence type="ECO:0008006" key="3">
    <source>
        <dbReference type="Google" id="ProtNLM"/>
    </source>
</evidence>
<comment type="caution">
    <text evidence="1">The sequence shown here is derived from an EMBL/GenBank/DDBJ whole genome shotgun (WGS) entry which is preliminary data.</text>
</comment>
<keyword evidence="2" id="KW-1185">Reference proteome</keyword>
<organism evidence="1 2">
    <name type="scientific">Polymorphobacter multimanifer</name>
    <dbReference type="NCBI Taxonomy" id="1070431"/>
    <lineage>
        <taxon>Bacteria</taxon>
        <taxon>Pseudomonadati</taxon>
        <taxon>Pseudomonadota</taxon>
        <taxon>Alphaproteobacteria</taxon>
        <taxon>Sphingomonadales</taxon>
        <taxon>Sphingosinicellaceae</taxon>
        <taxon>Polymorphobacter</taxon>
    </lineage>
</organism>
<accession>A0A841L8P2</accession>
<dbReference type="EMBL" id="JACIIV010000014">
    <property type="protein sequence ID" value="MBB6227951.1"/>
    <property type="molecule type" value="Genomic_DNA"/>
</dbReference>
<gene>
    <name evidence="1" type="ORF">FHS79_002133</name>
</gene>
<reference evidence="1 2" key="1">
    <citation type="submission" date="2020-08" db="EMBL/GenBank/DDBJ databases">
        <title>Genomic Encyclopedia of Type Strains, Phase IV (KMG-IV): sequencing the most valuable type-strain genomes for metagenomic binning, comparative biology and taxonomic classification.</title>
        <authorList>
            <person name="Goeker M."/>
        </authorList>
    </citation>
    <scope>NUCLEOTIDE SEQUENCE [LARGE SCALE GENOMIC DNA]</scope>
    <source>
        <strain evidence="1 2">DSM 102189</strain>
    </source>
</reference>
<dbReference type="AlphaFoldDB" id="A0A841L8P2"/>
<protein>
    <recommendedName>
        <fullName evidence="3">Histidine phosphotransferase ChpT C-terminal domain-containing protein</fullName>
    </recommendedName>
</protein>
<evidence type="ECO:0000313" key="2">
    <source>
        <dbReference type="Proteomes" id="UP000538147"/>
    </source>
</evidence>
<sequence>MSETITENQAALVVRWLCHDMATPVATLLTASELLGDTGDAEINGLITAAIRKLSARLRLVRLALGAAGNSMNAAALAKLLGEGLPDTPLALDLDGNPDLPASLVSGVALILSDISRTAPLAIDPAGARWTNDHPLPDTAARALDGNPEADGRSAMIGLIAAHARSTGWALQAQGSGVAFVQA</sequence>